<evidence type="ECO:0000313" key="3">
    <source>
        <dbReference type="EMBL" id="CAG8577294.1"/>
    </source>
</evidence>
<dbReference type="EMBL" id="CAJVPJ010001135">
    <property type="protein sequence ID" value="CAG8577294.1"/>
    <property type="molecule type" value="Genomic_DNA"/>
</dbReference>
<keyword evidence="4" id="KW-1185">Reference proteome</keyword>
<proteinExistence type="predicted"/>
<evidence type="ECO:0000256" key="2">
    <source>
        <dbReference type="SAM" id="SignalP"/>
    </source>
</evidence>
<feature type="transmembrane region" description="Helical" evidence="1">
    <location>
        <begin position="237"/>
        <end position="262"/>
    </location>
</feature>
<reference evidence="3" key="1">
    <citation type="submission" date="2021-06" db="EMBL/GenBank/DDBJ databases">
        <authorList>
            <person name="Kallberg Y."/>
            <person name="Tangrot J."/>
            <person name="Rosling A."/>
        </authorList>
    </citation>
    <scope>NUCLEOTIDE SEQUENCE</scope>
    <source>
        <strain evidence="3">IA702</strain>
    </source>
</reference>
<keyword evidence="1" id="KW-0472">Membrane</keyword>
<keyword evidence="1" id="KW-0812">Transmembrane</keyword>
<feature type="transmembrane region" description="Helical" evidence="1">
    <location>
        <begin position="98"/>
        <end position="116"/>
    </location>
</feature>
<accession>A0A9N9G4R0</accession>
<keyword evidence="2" id="KW-0732">Signal</keyword>
<dbReference type="Proteomes" id="UP000789572">
    <property type="component" value="Unassembled WGS sequence"/>
</dbReference>
<gene>
    <name evidence="3" type="ORF">POCULU_LOCUS6303</name>
</gene>
<protein>
    <submittedName>
        <fullName evidence="3">3981_t:CDS:1</fullName>
    </submittedName>
</protein>
<organism evidence="3 4">
    <name type="scientific">Paraglomus occultum</name>
    <dbReference type="NCBI Taxonomy" id="144539"/>
    <lineage>
        <taxon>Eukaryota</taxon>
        <taxon>Fungi</taxon>
        <taxon>Fungi incertae sedis</taxon>
        <taxon>Mucoromycota</taxon>
        <taxon>Glomeromycotina</taxon>
        <taxon>Glomeromycetes</taxon>
        <taxon>Paraglomerales</taxon>
        <taxon>Paraglomeraceae</taxon>
        <taxon>Paraglomus</taxon>
    </lineage>
</organism>
<evidence type="ECO:0000256" key="1">
    <source>
        <dbReference type="SAM" id="Phobius"/>
    </source>
</evidence>
<feature type="signal peptide" evidence="2">
    <location>
        <begin position="1"/>
        <end position="24"/>
    </location>
</feature>
<dbReference type="AlphaFoldDB" id="A0A9N9G4R0"/>
<evidence type="ECO:0000313" key="4">
    <source>
        <dbReference type="Proteomes" id="UP000789572"/>
    </source>
</evidence>
<keyword evidence="1" id="KW-1133">Transmembrane helix</keyword>
<feature type="transmembrane region" description="Helical" evidence="1">
    <location>
        <begin position="136"/>
        <end position="158"/>
    </location>
</feature>
<comment type="caution">
    <text evidence="3">The sequence shown here is derived from an EMBL/GenBank/DDBJ whole genome shotgun (WGS) entry which is preliminary data.</text>
</comment>
<name>A0A9N9G4R0_9GLOM</name>
<dbReference type="OrthoDB" id="2405958at2759"/>
<sequence>MLRKFVTIFHICFIITLCLGISKALVNPVQSLTYNLPSPTIVQERGLTHRDNVVTYTTTSTSFTSIMPTDTTIPTDTHKPDEPFHLSWPSWMTDVLSYIYNVMALGAIIVLFIILVEKKNHSISQGHFSHPSIYDIFRAAQFLMTTALLSLPCLSLSYRNFAFKSGWLSSLPPSFVDITAISNGVDEQIRGKVCIVFQNCSENTDSGCMDNVTLHSDLPFSGFAAFGQAQNVPGYDLFFIVMLTFCAVMVIVTCIAFLLGLLARSCRSLWEKWPTLEIIADHLFLFVLGK</sequence>
<feature type="chain" id="PRO_5040156520" evidence="2">
    <location>
        <begin position="25"/>
        <end position="290"/>
    </location>
</feature>